<reference evidence="2" key="1">
    <citation type="submission" date="2021-01" db="EMBL/GenBank/DDBJ databases">
        <authorList>
            <person name="Kaushik A."/>
        </authorList>
    </citation>
    <scope>NUCLEOTIDE SEQUENCE</scope>
    <source>
        <strain evidence="2">AG1-1C</strain>
    </source>
</reference>
<evidence type="ECO:0000256" key="1">
    <source>
        <dbReference type="SAM" id="MobiDB-lite"/>
    </source>
</evidence>
<organism evidence="2 3">
    <name type="scientific">Rhizoctonia solani</name>
    <dbReference type="NCBI Taxonomy" id="456999"/>
    <lineage>
        <taxon>Eukaryota</taxon>
        <taxon>Fungi</taxon>
        <taxon>Dikarya</taxon>
        <taxon>Basidiomycota</taxon>
        <taxon>Agaricomycotina</taxon>
        <taxon>Agaricomycetes</taxon>
        <taxon>Cantharellales</taxon>
        <taxon>Ceratobasidiaceae</taxon>
        <taxon>Rhizoctonia</taxon>
    </lineage>
</organism>
<feature type="region of interest" description="Disordered" evidence="1">
    <location>
        <begin position="84"/>
        <end position="125"/>
    </location>
</feature>
<name>A0A8H3AIY8_9AGAM</name>
<proteinExistence type="predicted"/>
<sequence length="125" mass="14251">MSEMERYATLTKACLPSATTSFASISKSHLASVSLDRVFRLHTVYSPPPQANEQQLKKGEVIGQEFLKSTPTAVVWDRFESQVVAEEGDEEDVWEGMEVQNEENEDSTDEDEEERPQKARKRSRK</sequence>
<dbReference type="Proteomes" id="UP000663846">
    <property type="component" value="Unassembled WGS sequence"/>
</dbReference>
<feature type="compositionally biased region" description="Acidic residues" evidence="1">
    <location>
        <begin position="86"/>
        <end position="114"/>
    </location>
</feature>
<dbReference type="EMBL" id="CAJMWS010000329">
    <property type="protein sequence ID" value="CAE6432328.1"/>
    <property type="molecule type" value="Genomic_DNA"/>
</dbReference>
<accession>A0A8H3AIY8</accession>
<protein>
    <submittedName>
        <fullName evidence="2">Uncharacterized protein</fullName>
    </submittedName>
</protein>
<gene>
    <name evidence="2" type="ORF">RDB_LOCUS112216</name>
</gene>
<dbReference type="AlphaFoldDB" id="A0A8H3AIY8"/>
<evidence type="ECO:0000313" key="2">
    <source>
        <dbReference type="EMBL" id="CAE6432328.1"/>
    </source>
</evidence>
<comment type="caution">
    <text evidence="2">The sequence shown here is derived from an EMBL/GenBank/DDBJ whole genome shotgun (WGS) entry which is preliminary data.</text>
</comment>
<evidence type="ECO:0000313" key="3">
    <source>
        <dbReference type="Proteomes" id="UP000663846"/>
    </source>
</evidence>
<dbReference type="OrthoDB" id="3166422at2759"/>